<dbReference type="Gene3D" id="3.90.79.10">
    <property type="entry name" value="Nucleoside Triphosphate Pyrophosphohydrolase"/>
    <property type="match status" value="1"/>
</dbReference>
<dbReference type="PANTHER" id="PTHR12992:SF44">
    <property type="entry name" value="NUDIX HYDROLASE DOMAIN-CONTAINING PROTEIN"/>
    <property type="match status" value="1"/>
</dbReference>
<dbReference type="SUPFAM" id="SSF55811">
    <property type="entry name" value="Nudix"/>
    <property type="match status" value="1"/>
</dbReference>
<protein>
    <recommendedName>
        <fullName evidence="1">Nudix hydrolase domain-containing protein</fullName>
    </recommendedName>
</protein>
<evidence type="ECO:0000259" key="1">
    <source>
        <dbReference type="PROSITE" id="PS51462"/>
    </source>
</evidence>
<dbReference type="OrthoDB" id="77989at2759"/>
<dbReference type="AlphaFoldDB" id="A0A4P9Y725"/>
<dbReference type="CDD" id="cd03426">
    <property type="entry name" value="NUDIX_CoAse_Nudt7"/>
    <property type="match status" value="1"/>
</dbReference>
<dbReference type="EMBL" id="KZ987972">
    <property type="protein sequence ID" value="RKP13650.1"/>
    <property type="molecule type" value="Genomic_DNA"/>
</dbReference>
<dbReference type="Pfam" id="PF22749">
    <property type="entry name" value="Arb2"/>
    <property type="match status" value="1"/>
</dbReference>
<gene>
    <name evidence="2" type="ORF">BJ684DRAFT_15978</name>
</gene>
<sequence>MSSTTQLSPFLTQLLQDIASHSPRVVSEGMAPEDGQPCRRAAVALVLRRPPPSSSQPPLSPLSLSELLSVKRGTWALGLWVTMEAPDSPFSSILDSDLAKKAPAVDWASLELLYIVRATSRADPWSGQVAFPGGKADPEDVSDQATAEREAFEEVGLDLRSSDFSHVGSLDEIPTDRPTSRSRRIHLIISPHVFLHVGVDCPPILANPDEVANTLWVPLSFLVSSMPPDYTVRISLTSRFLPPTRGCLTPIIACLLGDLLLPGIRLKGEENMSKIIGLGDGPILWGLSLSITHSLLTLPFVHHPSSSTHHIPPLPPYSFTHWPWRVISSALGFVSPTRPHPCLLEDGWKSLLLILDHPRTFHLILNPSCQLRIILFPIPSLSMFRLTKIPAPLVDYPHDLEGLGYTFTPEGRMVDKVTGEPAAPKPPKVSQSTWIRAYSDGLSKEVRRWMQETWNLRPLPLTTPEKPHATIYHSEDLLDHPSNILVILPTVGEKVGQWSKMAIRDVGMREGAVGSYVDMAKELGYSVVILCPGEIYWRDGSSDLHFVVHAYSGHILMDWLTTHFNDLEDRLGQVALIDSHHVLSPHAIHQYPDRLLTWFFDHACHWGDKASDPVLPDPIVLNQEEEEEEENDDSGWGKPEKINSEWEHGGALSLSHRYGCPHISIEPLSQDTGPARSYQSLLPHDALPMVKEFLLQRAPPPSS</sequence>
<reference evidence="3" key="1">
    <citation type="journal article" date="2018" name="Nat. Microbiol.">
        <title>Leveraging single-cell genomics to expand the fungal tree of life.</title>
        <authorList>
            <person name="Ahrendt S.R."/>
            <person name="Quandt C.A."/>
            <person name="Ciobanu D."/>
            <person name="Clum A."/>
            <person name="Salamov A."/>
            <person name="Andreopoulos B."/>
            <person name="Cheng J.F."/>
            <person name="Woyke T."/>
            <person name="Pelin A."/>
            <person name="Henrissat B."/>
            <person name="Reynolds N.K."/>
            <person name="Benny G.L."/>
            <person name="Smith M.E."/>
            <person name="James T.Y."/>
            <person name="Grigoriev I.V."/>
        </authorList>
    </citation>
    <scope>NUCLEOTIDE SEQUENCE [LARGE SCALE GENOMIC DNA]</scope>
</reference>
<dbReference type="Pfam" id="PF00293">
    <property type="entry name" value="NUDIX"/>
    <property type="match status" value="1"/>
</dbReference>
<dbReference type="InterPro" id="IPR015797">
    <property type="entry name" value="NUDIX_hydrolase-like_dom_sf"/>
</dbReference>
<evidence type="ECO:0000313" key="2">
    <source>
        <dbReference type="EMBL" id="RKP13650.1"/>
    </source>
</evidence>
<dbReference type="GO" id="GO:0010945">
    <property type="term" value="F:coenzyme A diphosphatase activity"/>
    <property type="evidence" value="ECO:0007669"/>
    <property type="project" value="InterPro"/>
</dbReference>
<proteinExistence type="predicted"/>
<dbReference type="PROSITE" id="PS51462">
    <property type="entry name" value="NUDIX"/>
    <property type="match status" value="1"/>
</dbReference>
<dbReference type="InterPro" id="IPR000086">
    <property type="entry name" value="NUDIX_hydrolase_dom"/>
</dbReference>
<evidence type="ECO:0000313" key="3">
    <source>
        <dbReference type="Proteomes" id="UP000267251"/>
    </source>
</evidence>
<dbReference type="Proteomes" id="UP000267251">
    <property type="component" value="Unassembled WGS sequence"/>
</dbReference>
<name>A0A4P9Y725_9FUNG</name>
<organism evidence="2 3">
    <name type="scientific">Piptocephalis cylindrospora</name>
    <dbReference type="NCBI Taxonomy" id="1907219"/>
    <lineage>
        <taxon>Eukaryota</taxon>
        <taxon>Fungi</taxon>
        <taxon>Fungi incertae sedis</taxon>
        <taxon>Zoopagomycota</taxon>
        <taxon>Zoopagomycotina</taxon>
        <taxon>Zoopagomycetes</taxon>
        <taxon>Zoopagales</taxon>
        <taxon>Piptocephalidaceae</taxon>
        <taxon>Piptocephalis</taxon>
    </lineage>
</organism>
<dbReference type="PANTHER" id="PTHR12992">
    <property type="entry name" value="NUDIX HYDROLASE"/>
    <property type="match status" value="1"/>
</dbReference>
<dbReference type="InterPro" id="IPR045121">
    <property type="entry name" value="CoAse"/>
</dbReference>
<keyword evidence="3" id="KW-1185">Reference proteome</keyword>
<dbReference type="InterPro" id="IPR053858">
    <property type="entry name" value="Arb2_dom"/>
</dbReference>
<accession>A0A4P9Y725</accession>
<feature type="domain" description="Nudix hydrolase" evidence="1">
    <location>
        <begin position="38"/>
        <end position="240"/>
    </location>
</feature>